<keyword evidence="6" id="KW-0472">Membrane</keyword>
<dbReference type="eggNOG" id="COG1538">
    <property type="taxonomic scope" value="Bacteria"/>
</dbReference>
<keyword evidence="9" id="KW-1185">Reference proteome</keyword>
<dbReference type="GO" id="GO:0015562">
    <property type="term" value="F:efflux transmembrane transporter activity"/>
    <property type="evidence" value="ECO:0007669"/>
    <property type="project" value="InterPro"/>
</dbReference>
<keyword evidence="3" id="KW-0813">Transport</keyword>
<dbReference type="HOGENOM" id="CLU_012817_10_3_10"/>
<comment type="subcellular location">
    <subcellularLocation>
        <location evidence="1">Cell outer membrane</location>
    </subcellularLocation>
</comment>
<dbReference type="STRING" id="886377.Murru_1593"/>
<organism evidence="8 9">
    <name type="scientific">Allomuricauda ruestringensis (strain DSM 13258 / CIP 107369 / LMG 19739 / B1)</name>
    <name type="common">Muricauda ruestringensis</name>
    <dbReference type="NCBI Taxonomy" id="886377"/>
    <lineage>
        <taxon>Bacteria</taxon>
        <taxon>Pseudomonadati</taxon>
        <taxon>Bacteroidota</taxon>
        <taxon>Flavobacteriia</taxon>
        <taxon>Flavobacteriales</taxon>
        <taxon>Flavobacteriaceae</taxon>
        <taxon>Flagellimonas</taxon>
    </lineage>
</organism>
<evidence type="ECO:0000256" key="4">
    <source>
        <dbReference type="ARBA" id="ARBA00022452"/>
    </source>
</evidence>
<protein>
    <submittedName>
        <fullName evidence="8">Outer membrane efflux protein</fullName>
    </submittedName>
</protein>
<evidence type="ECO:0000313" key="9">
    <source>
        <dbReference type="Proteomes" id="UP000008908"/>
    </source>
</evidence>
<dbReference type="Gene3D" id="1.20.1600.10">
    <property type="entry name" value="Outer membrane efflux proteins (OEP)"/>
    <property type="match status" value="1"/>
</dbReference>
<keyword evidence="7" id="KW-0998">Cell outer membrane</keyword>
<dbReference type="Pfam" id="PF02321">
    <property type="entry name" value="OEP"/>
    <property type="match status" value="2"/>
</dbReference>
<dbReference type="PANTHER" id="PTHR30026">
    <property type="entry name" value="OUTER MEMBRANE PROTEIN TOLC"/>
    <property type="match status" value="1"/>
</dbReference>
<dbReference type="KEGG" id="mrs:Murru_1593"/>
<evidence type="ECO:0000256" key="6">
    <source>
        <dbReference type="ARBA" id="ARBA00023136"/>
    </source>
</evidence>
<dbReference type="GO" id="GO:0015288">
    <property type="term" value="F:porin activity"/>
    <property type="evidence" value="ECO:0007669"/>
    <property type="project" value="TreeGrafter"/>
</dbReference>
<dbReference type="InterPro" id="IPR051906">
    <property type="entry name" value="TolC-like"/>
</dbReference>
<evidence type="ECO:0000256" key="7">
    <source>
        <dbReference type="ARBA" id="ARBA00023237"/>
    </source>
</evidence>
<evidence type="ECO:0000256" key="2">
    <source>
        <dbReference type="ARBA" id="ARBA00007613"/>
    </source>
</evidence>
<dbReference type="GO" id="GO:1990281">
    <property type="term" value="C:efflux pump complex"/>
    <property type="evidence" value="ECO:0007669"/>
    <property type="project" value="TreeGrafter"/>
</dbReference>
<dbReference type="InterPro" id="IPR003423">
    <property type="entry name" value="OMP_efflux"/>
</dbReference>
<dbReference type="PANTHER" id="PTHR30026:SF21">
    <property type="entry name" value="SLR1270 PROTEIN"/>
    <property type="match status" value="1"/>
</dbReference>
<evidence type="ECO:0000256" key="3">
    <source>
        <dbReference type="ARBA" id="ARBA00022448"/>
    </source>
</evidence>
<dbReference type="GO" id="GO:0009279">
    <property type="term" value="C:cell outer membrane"/>
    <property type="evidence" value="ECO:0007669"/>
    <property type="project" value="UniProtKB-SubCell"/>
</dbReference>
<evidence type="ECO:0000313" key="8">
    <source>
        <dbReference type="EMBL" id="AEM70633.1"/>
    </source>
</evidence>
<reference evidence="9" key="1">
    <citation type="submission" date="2011-08" db="EMBL/GenBank/DDBJ databases">
        <title>The complete genome of Muricauda ruestringensis DSM 13258.</title>
        <authorList>
            <person name="Lucas S."/>
            <person name="Han J."/>
            <person name="Lapidus A."/>
            <person name="Bruce D."/>
            <person name="Goodwin L."/>
            <person name="Pitluck S."/>
            <person name="Peters L."/>
            <person name="Kyrpides N."/>
            <person name="Mavromatis K."/>
            <person name="Ivanova N."/>
            <person name="Ovchinnikova G."/>
            <person name="Teshima H."/>
            <person name="Detter J.C."/>
            <person name="Tapia R."/>
            <person name="Han C."/>
            <person name="Land M."/>
            <person name="Hauser L."/>
            <person name="Markowitz V."/>
            <person name="Cheng J.-F."/>
            <person name="Hugenholtz P."/>
            <person name="Woyke T."/>
            <person name="Wu D."/>
            <person name="Spring S."/>
            <person name="Schroeder M."/>
            <person name="Brambilla E."/>
            <person name="Klenk H.-P."/>
            <person name="Eisen J.A."/>
        </authorList>
    </citation>
    <scope>NUCLEOTIDE SEQUENCE [LARGE SCALE GENOMIC DNA]</scope>
    <source>
        <strain evidence="9">DSM 13258 / LMG 19739 / B1</strain>
    </source>
</reference>
<dbReference type="AlphaFoldDB" id="G2PI59"/>
<evidence type="ECO:0000256" key="1">
    <source>
        <dbReference type="ARBA" id="ARBA00004442"/>
    </source>
</evidence>
<evidence type="ECO:0000256" key="5">
    <source>
        <dbReference type="ARBA" id="ARBA00022692"/>
    </source>
</evidence>
<dbReference type="SUPFAM" id="SSF56954">
    <property type="entry name" value="Outer membrane efflux proteins (OEP)"/>
    <property type="match status" value="1"/>
</dbReference>
<dbReference type="RefSeq" id="WP_014032914.1">
    <property type="nucleotide sequence ID" value="NC_015945.1"/>
</dbReference>
<keyword evidence="4" id="KW-1134">Transmembrane beta strand</keyword>
<keyword evidence="5" id="KW-0812">Transmembrane</keyword>
<accession>G2PI59</accession>
<proteinExistence type="inferred from homology"/>
<comment type="similarity">
    <text evidence="2">Belongs to the outer membrane factor (OMF) (TC 1.B.17) family.</text>
</comment>
<name>G2PI59_ALLRU</name>
<dbReference type="OrthoDB" id="13803at2"/>
<dbReference type="Proteomes" id="UP000008908">
    <property type="component" value="Chromosome"/>
</dbReference>
<sequence>MKRIITLTILIWIQGQLFAQDPVKISLEEVLTKVQESNASIKVSEQEAKMAKYDYRFSNSIFLPQIAVSHTGMATTNPLMAFGSKLNQEILTQADFNPALLNDPDQIENYTTKVSVEQPLINLDGFYQRKAAKTTMEAKELQAMRTRDYLDFEAQKAYGQLQLAHRAVAVLQKAYDAANANLNMAQNSFDQGLLQKADLLEVKVRVTEVSDQLNTAKSNVKNASDYLAFLMNEQGDVVYEPSEELVPDNLGESVEVSLENRADVKAMDLVSEAYKANMKADNMTFLPRLNAFASYEMYDDQIFQADAKGYIIGASLSWDVFKGSQRFAKVGKSKTSYEKAKQEYEQYIAKSTMELQRTKRMVEDAASRLQTSKLAMEQSEESLRIRTNRFKEGLEKTTDLLMAEATYAEKQLAYYQTIFEYNQAQSLLTFLTKE</sequence>
<reference evidence="8 9" key="2">
    <citation type="journal article" date="2012" name="Stand. Genomic Sci.">
        <title>Complete genome sequence of the facultatively anaerobic, appendaged bacterium Muricauda ruestringensis type strain (B1(T)).</title>
        <authorList>
            <person name="Huntemann M."/>
            <person name="Teshima H."/>
            <person name="Lapidus A."/>
            <person name="Nolan M."/>
            <person name="Lucas S."/>
            <person name="Hammon N."/>
            <person name="Deshpande S."/>
            <person name="Cheng J.F."/>
            <person name="Tapia R."/>
            <person name="Goodwin L.A."/>
            <person name="Pitluck S."/>
            <person name="Liolios K."/>
            <person name="Pagani I."/>
            <person name="Ivanova N."/>
            <person name="Mavromatis K."/>
            <person name="Mikhailova N."/>
            <person name="Pati A."/>
            <person name="Chen A."/>
            <person name="Palaniappan K."/>
            <person name="Land M."/>
            <person name="Hauser L."/>
            <person name="Pan C."/>
            <person name="Brambilla E.M."/>
            <person name="Rohde M."/>
            <person name="Spring S."/>
            <person name="Goker M."/>
            <person name="Detter J.C."/>
            <person name="Bristow J."/>
            <person name="Eisen J.A."/>
            <person name="Markowitz V."/>
            <person name="Hugenholtz P."/>
            <person name="Kyrpides N.C."/>
            <person name="Klenk H.P."/>
            <person name="Woyke T."/>
        </authorList>
    </citation>
    <scope>NUCLEOTIDE SEQUENCE [LARGE SCALE GENOMIC DNA]</scope>
    <source>
        <strain evidence="9">DSM 13258 / LMG 19739 / B1</strain>
    </source>
</reference>
<gene>
    <name evidence="8" type="ordered locus">Murru_1593</name>
</gene>
<dbReference type="EMBL" id="CP002999">
    <property type="protein sequence ID" value="AEM70633.1"/>
    <property type="molecule type" value="Genomic_DNA"/>
</dbReference>